<reference evidence="2 3" key="1">
    <citation type="submission" date="2020-08" db="EMBL/GenBank/DDBJ databases">
        <title>Genomic Encyclopedia of Type Strains, Phase IV (KMG-IV): sequencing the most valuable type-strain genomes for metagenomic binning, comparative biology and taxonomic classification.</title>
        <authorList>
            <person name="Goeker M."/>
        </authorList>
    </citation>
    <scope>NUCLEOTIDE SEQUENCE [LARGE SCALE GENOMIC DNA]</scope>
    <source>
        <strain evidence="2 3">DSM 17498</strain>
    </source>
</reference>
<name>A0A840MXU4_9BRAD</name>
<comment type="similarity">
    <text evidence="1">Belongs to the UPF0065 (bug) family.</text>
</comment>
<evidence type="ECO:0000313" key="3">
    <source>
        <dbReference type="Proteomes" id="UP000521227"/>
    </source>
</evidence>
<dbReference type="PIRSF" id="PIRSF017082">
    <property type="entry name" value="YflP"/>
    <property type="match status" value="1"/>
</dbReference>
<dbReference type="RefSeq" id="WP_184082294.1">
    <property type="nucleotide sequence ID" value="NZ_JACHIJ010000001.1"/>
</dbReference>
<dbReference type="Gene3D" id="3.40.190.150">
    <property type="entry name" value="Bordetella uptake gene, domain 1"/>
    <property type="match status" value="1"/>
</dbReference>
<organism evidence="2 3">
    <name type="scientific">Afipia massiliensis</name>
    <dbReference type="NCBI Taxonomy" id="211460"/>
    <lineage>
        <taxon>Bacteria</taxon>
        <taxon>Pseudomonadati</taxon>
        <taxon>Pseudomonadota</taxon>
        <taxon>Alphaproteobacteria</taxon>
        <taxon>Hyphomicrobiales</taxon>
        <taxon>Nitrobacteraceae</taxon>
        <taxon>Afipia</taxon>
    </lineage>
</organism>
<dbReference type="Proteomes" id="UP000521227">
    <property type="component" value="Unassembled WGS sequence"/>
</dbReference>
<dbReference type="EMBL" id="JACHIJ010000001">
    <property type="protein sequence ID" value="MBB5050471.1"/>
    <property type="molecule type" value="Genomic_DNA"/>
</dbReference>
<evidence type="ECO:0000313" key="2">
    <source>
        <dbReference type="EMBL" id="MBB5050471.1"/>
    </source>
</evidence>
<accession>A0A840MXU4</accession>
<dbReference type="PANTHER" id="PTHR42928">
    <property type="entry name" value="TRICARBOXYLATE-BINDING PROTEIN"/>
    <property type="match status" value="1"/>
</dbReference>
<sequence>MTRRQVMSLASAAVFLPLIDRRPARASNWRPTKSVRLVVPFAAGGANDIIARVLAERLSAMWGQQVYIENKPGAGANIGTTEVARADADGHHLLITSSAIAVNRFLFEKLPFDPIADFAPVSLVAVIPNVMVVPTSSPARSVTDFIAMAKAKPGTSNFGSAGIGSSLHLIGELFKRSAGIDMKHVPYRGAAPAMNDLVGGRIDVMFDTATVSMSQIRGGTIRALGVSTRERIPALAEVPPIADTVTGFDVGSWFALFYPAKTPRDIVEKVSEDVRAALQHDSVKARLEDLGARVAGSTSDALASHVRAEMDRWGAVIREAGIKAQDN</sequence>
<dbReference type="CDD" id="cd13578">
    <property type="entry name" value="PBP2_Bug27"/>
    <property type="match status" value="1"/>
</dbReference>
<dbReference type="AlphaFoldDB" id="A0A840MXU4"/>
<keyword evidence="2" id="KW-0675">Receptor</keyword>
<dbReference type="Gene3D" id="3.40.190.10">
    <property type="entry name" value="Periplasmic binding protein-like II"/>
    <property type="match status" value="1"/>
</dbReference>
<dbReference type="PANTHER" id="PTHR42928:SF5">
    <property type="entry name" value="BLR1237 PROTEIN"/>
    <property type="match status" value="1"/>
</dbReference>
<dbReference type="Pfam" id="PF03401">
    <property type="entry name" value="TctC"/>
    <property type="match status" value="1"/>
</dbReference>
<protein>
    <submittedName>
        <fullName evidence="2">Tripartite-type tricarboxylate transporter receptor subunit TctC</fullName>
    </submittedName>
</protein>
<dbReference type="InterPro" id="IPR042100">
    <property type="entry name" value="Bug_dom1"/>
</dbReference>
<evidence type="ECO:0000256" key="1">
    <source>
        <dbReference type="ARBA" id="ARBA00006987"/>
    </source>
</evidence>
<comment type="caution">
    <text evidence="2">The sequence shown here is derived from an EMBL/GenBank/DDBJ whole genome shotgun (WGS) entry which is preliminary data.</text>
</comment>
<gene>
    <name evidence="2" type="ORF">HNQ36_000419</name>
</gene>
<dbReference type="SUPFAM" id="SSF53850">
    <property type="entry name" value="Periplasmic binding protein-like II"/>
    <property type="match status" value="1"/>
</dbReference>
<proteinExistence type="inferred from homology"/>
<dbReference type="InterPro" id="IPR005064">
    <property type="entry name" value="BUG"/>
</dbReference>